<reference evidence="3 4" key="1">
    <citation type="journal article" date="2007" name="Nature">
        <title>Evolution of genes and genomes on the Drosophila phylogeny.</title>
        <authorList>
            <consortium name="Drosophila 12 Genomes Consortium"/>
            <person name="Clark A.G."/>
            <person name="Eisen M.B."/>
            <person name="Smith D.R."/>
            <person name="Bergman C.M."/>
            <person name="Oliver B."/>
            <person name="Markow T.A."/>
            <person name="Kaufman T.C."/>
            <person name="Kellis M."/>
            <person name="Gelbart W."/>
            <person name="Iyer V.N."/>
            <person name="Pollard D.A."/>
            <person name="Sackton T.B."/>
            <person name="Larracuente A.M."/>
            <person name="Singh N.D."/>
            <person name="Abad J.P."/>
            <person name="Abt D.N."/>
            <person name="Adryan B."/>
            <person name="Aguade M."/>
            <person name="Akashi H."/>
            <person name="Anderson W.W."/>
            <person name="Aquadro C.F."/>
            <person name="Ardell D.H."/>
            <person name="Arguello R."/>
            <person name="Artieri C.G."/>
            <person name="Barbash D.A."/>
            <person name="Barker D."/>
            <person name="Barsanti P."/>
            <person name="Batterham P."/>
            <person name="Batzoglou S."/>
            <person name="Begun D."/>
            <person name="Bhutkar A."/>
            <person name="Blanco E."/>
            <person name="Bosak S.A."/>
            <person name="Bradley R.K."/>
            <person name="Brand A.D."/>
            <person name="Brent M.R."/>
            <person name="Brooks A.N."/>
            <person name="Brown R.H."/>
            <person name="Butlin R.K."/>
            <person name="Caggese C."/>
            <person name="Calvi B.R."/>
            <person name="Bernardo de Carvalho A."/>
            <person name="Caspi A."/>
            <person name="Castrezana S."/>
            <person name="Celniker S.E."/>
            <person name="Chang J.L."/>
            <person name="Chapple C."/>
            <person name="Chatterji S."/>
            <person name="Chinwalla A."/>
            <person name="Civetta A."/>
            <person name="Clifton S.W."/>
            <person name="Comeron J.M."/>
            <person name="Costello J.C."/>
            <person name="Coyne J.A."/>
            <person name="Daub J."/>
            <person name="David R.G."/>
            <person name="Delcher A.L."/>
            <person name="Delehaunty K."/>
            <person name="Do C.B."/>
            <person name="Ebling H."/>
            <person name="Edwards K."/>
            <person name="Eickbush T."/>
            <person name="Evans J.D."/>
            <person name="Filipski A."/>
            <person name="Findeiss S."/>
            <person name="Freyhult E."/>
            <person name="Fulton L."/>
            <person name="Fulton R."/>
            <person name="Garcia A.C."/>
            <person name="Gardiner A."/>
            <person name="Garfield D.A."/>
            <person name="Garvin B.E."/>
            <person name="Gibson G."/>
            <person name="Gilbert D."/>
            <person name="Gnerre S."/>
            <person name="Godfrey J."/>
            <person name="Good R."/>
            <person name="Gotea V."/>
            <person name="Gravely B."/>
            <person name="Greenberg A.J."/>
            <person name="Griffiths-Jones S."/>
            <person name="Gross S."/>
            <person name="Guigo R."/>
            <person name="Gustafson E.A."/>
            <person name="Haerty W."/>
            <person name="Hahn M.W."/>
            <person name="Halligan D.L."/>
            <person name="Halpern A.L."/>
            <person name="Halter G.M."/>
            <person name="Han M.V."/>
            <person name="Heger A."/>
            <person name="Hillier L."/>
            <person name="Hinrichs A.S."/>
            <person name="Holmes I."/>
            <person name="Hoskins R.A."/>
            <person name="Hubisz M.J."/>
            <person name="Hultmark D."/>
            <person name="Huntley M.A."/>
            <person name="Jaffe D.B."/>
            <person name="Jagadeeshan S."/>
            <person name="Jeck W.R."/>
            <person name="Johnson J."/>
            <person name="Jones C.D."/>
            <person name="Jordan W.C."/>
            <person name="Karpen G.H."/>
            <person name="Kataoka E."/>
            <person name="Keightley P.D."/>
            <person name="Kheradpour P."/>
            <person name="Kirkness E.F."/>
            <person name="Koerich L.B."/>
            <person name="Kristiansen K."/>
            <person name="Kudrna D."/>
            <person name="Kulathinal R.J."/>
            <person name="Kumar S."/>
            <person name="Kwok R."/>
            <person name="Lander E."/>
            <person name="Langley C.H."/>
            <person name="Lapoint R."/>
            <person name="Lazzaro B.P."/>
            <person name="Lee S.J."/>
            <person name="Levesque L."/>
            <person name="Li R."/>
            <person name="Lin C.F."/>
            <person name="Lin M.F."/>
            <person name="Lindblad-Toh K."/>
            <person name="Llopart A."/>
            <person name="Long M."/>
            <person name="Low L."/>
            <person name="Lozovsky E."/>
            <person name="Lu J."/>
            <person name="Luo M."/>
            <person name="Machado C.A."/>
            <person name="Makalowski W."/>
            <person name="Marzo M."/>
            <person name="Matsuda M."/>
            <person name="Matzkin L."/>
            <person name="McAllister B."/>
            <person name="McBride C.S."/>
            <person name="McKernan B."/>
            <person name="McKernan K."/>
            <person name="Mendez-Lago M."/>
            <person name="Minx P."/>
            <person name="Mollenhauer M.U."/>
            <person name="Montooth K."/>
            <person name="Mount S.M."/>
            <person name="Mu X."/>
            <person name="Myers E."/>
            <person name="Negre B."/>
            <person name="Newfeld S."/>
            <person name="Nielsen R."/>
            <person name="Noor M.A."/>
            <person name="O'Grady P."/>
            <person name="Pachter L."/>
            <person name="Papaceit M."/>
            <person name="Parisi M.J."/>
            <person name="Parisi M."/>
            <person name="Parts L."/>
            <person name="Pedersen J.S."/>
            <person name="Pesole G."/>
            <person name="Phillippy A.M."/>
            <person name="Ponting C.P."/>
            <person name="Pop M."/>
            <person name="Porcelli D."/>
            <person name="Powell J.R."/>
            <person name="Prohaska S."/>
            <person name="Pruitt K."/>
            <person name="Puig M."/>
            <person name="Quesneville H."/>
            <person name="Ram K.R."/>
            <person name="Rand D."/>
            <person name="Rasmussen M.D."/>
            <person name="Reed L.K."/>
            <person name="Reenan R."/>
            <person name="Reily A."/>
            <person name="Remington K.A."/>
            <person name="Rieger T.T."/>
            <person name="Ritchie M.G."/>
            <person name="Robin C."/>
            <person name="Rogers Y.H."/>
            <person name="Rohde C."/>
            <person name="Rozas J."/>
            <person name="Rubenfield M.J."/>
            <person name="Ruiz A."/>
            <person name="Russo S."/>
            <person name="Salzberg S.L."/>
            <person name="Sanchez-Gracia A."/>
            <person name="Saranga D.J."/>
            <person name="Sato H."/>
            <person name="Schaeffer S.W."/>
            <person name="Schatz M.C."/>
            <person name="Schlenke T."/>
            <person name="Schwartz R."/>
            <person name="Segarra C."/>
            <person name="Singh R.S."/>
            <person name="Sirot L."/>
            <person name="Sirota M."/>
            <person name="Sisneros N.B."/>
            <person name="Smith C.D."/>
            <person name="Smith T.F."/>
            <person name="Spieth J."/>
            <person name="Stage D.E."/>
            <person name="Stark A."/>
            <person name="Stephan W."/>
            <person name="Strausberg R.L."/>
            <person name="Strempel S."/>
            <person name="Sturgill D."/>
            <person name="Sutton G."/>
            <person name="Sutton G.G."/>
            <person name="Tao W."/>
            <person name="Teichmann S."/>
            <person name="Tobari Y.N."/>
            <person name="Tomimura Y."/>
            <person name="Tsolas J.M."/>
            <person name="Valente V.L."/>
            <person name="Venter E."/>
            <person name="Venter J.C."/>
            <person name="Vicario S."/>
            <person name="Vieira F.G."/>
            <person name="Vilella A.J."/>
            <person name="Villasante A."/>
            <person name="Walenz B."/>
            <person name="Wang J."/>
            <person name="Wasserman M."/>
            <person name="Watts T."/>
            <person name="Wilson D."/>
            <person name="Wilson R.K."/>
            <person name="Wing R.A."/>
            <person name="Wolfner M.F."/>
            <person name="Wong A."/>
            <person name="Wong G.K."/>
            <person name="Wu C.I."/>
            <person name="Wu G."/>
            <person name="Yamamoto D."/>
            <person name="Yang H.P."/>
            <person name="Yang S.P."/>
            <person name="Yorke J.A."/>
            <person name="Yoshida K."/>
            <person name="Zdobnov E."/>
            <person name="Zhang P."/>
            <person name="Zhang Y."/>
            <person name="Zimin A.V."/>
            <person name="Baldwin J."/>
            <person name="Abdouelleil A."/>
            <person name="Abdulkadir J."/>
            <person name="Abebe A."/>
            <person name="Abera B."/>
            <person name="Abreu J."/>
            <person name="Acer S.C."/>
            <person name="Aftuck L."/>
            <person name="Alexander A."/>
            <person name="An P."/>
            <person name="Anderson E."/>
            <person name="Anderson S."/>
            <person name="Arachi H."/>
            <person name="Azer M."/>
            <person name="Bachantsang P."/>
            <person name="Barry A."/>
            <person name="Bayul T."/>
            <person name="Berlin A."/>
            <person name="Bessette D."/>
            <person name="Bloom T."/>
            <person name="Blye J."/>
            <person name="Boguslavskiy L."/>
            <person name="Bonnet C."/>
            <person name="Boukhgalter B."/>
            <person name="Bourzgui I."/>
            <person name="Brown A."/>
            <person name="Cahill P."/>
            <person name="Channer S."/>
            <person name="Cheshatsang Y."/>
            <person name="Chuda L."/>
            <person name="Citroen M."/>
            <person name="Collymore A."/>
            <person name="Cooke P."/>
            <person name="Costello M."/>
            <person name="D'Aco K."/>
            <person name="Daza R."/>
            <person name="De Haan G."/>
            <person name="DeGray S."/>
            <person name="DeMaso C."/>
            <person name="Dhargay N."/>
            <person name="Dooley K."/>
            <person name="Dooley E."/>
            <person name="Doricent M."/>
            <person name="Dorje P."/>
            <person name="Dorjee K."/>
            <person name="Dupes A."/>
            <person name="Elong R."/>
            <person name="Falk J."/>
            <person name="Farina A."/>
            <person name="Faro S."/>
            <person name="Ferguson D."/>
            <person name="Fisher S."/>
            <person name="Foley C.D."/>
            <person name="Franke A."/>
            <person name="Friedrich D."/>
            <person name="Gadbois L."/>
            <person name="Gearin G."/>
            <person name="Gearin C.R."/>
            <person name="Giannoukos G."/>
            <person name="Goode T."/>
            <person name="Graham J."/>
            <person name="Grandbois E."/>
            <person name="Grewal S."/>
            <person name="Gyaltsen K."/>
            <person name="Hafez N."/>
            <person name="Hagos B."/>
            <person name="Hall J."/>
            <person name="Henson C."/>
            <person name="Hollinger A."/>
            <person name="Honan T."/>
            <person name="Huard M.D."/>
            <person name="Hughes L."/>
            <person name="Hurhula B."/>
            <person name="Husby M.E."/>
            <person name="Kamat A."/>
            <person name="Kanga B."/>
            <person name="Kashin S."/>
            <person name="Khazanovich D."/>
            <person name="Kisner P."/>
            <person name="Lance K."/>
            <person name="Lara M."/>
            <person name="Lee W."/>
            <person name="Lennon N."/>
            <person name="Letendre F."/>
            <person name="LeVine R."/>
            <person name="Lipovsky A."/>
            <person name="Liu X."/>
            <person name="Liu J."/>
            <person name="Liu S."/>
            <person name="Lokyitsang T."/>
            <person name="Lokyitsang Y."/>
            <person name="Lubonja R."/>
            <person name="Lui A."/>
            <person name="MacDonald P."/>
            <person name="Magnisalis V."/>
            <person name="Maru K."/>
            <person name="Matthews C."/>
            <person name="McCusker W."/>
            <person name="McDonough S."/>
            <person name="Mehta T."/>
            <person name="Meldrim J."/>
            <person name="Meneus L."/>
            <person name="Mihai O."/>
            <person name="Mihalev A."/>
            <person name="Mihova T."/>
            <person name="Mittelman R."/>
            <person name="Mlenga V."/>
            <person name="Montmayeur A."/>
            <person name="Mulrain L."/>
            <person name="Navidi A."/>
            <person name="Naylor J."/>
            <person name="Negash T."/>
            <person name="Nguyen T."/>
            <person name="Nguyen N."/>
            <person name="Nicol R."/>
            <person name="Norbu C."/>
            <person name="Norbu N."/>
            <person name="Novod N."/>
            <person name="O'Neill B."/>
            <person name="Osman S."/>
            <person name="Markiewicz E."/>
            <person name="Oyono O.L."/>
            <person name="Patti C."/>
            <person name="Phunkhang P."/>
            <person name="Pierre F."/>
            <person name="Priest M."/>
            <person name="Raghuraman S."/>
            <person name="Rege F."/>
            <person name="Reyes R."/>
            <person name="Rise C."/>
            <person name="Rogov P."/>
            <person name="Ross K."/>
            <person name="Ryan E."/>
            <person name="Settipalli S."/>
            <person name="Shea T."/>
            <person name="Sherpa N."/>
            <person name="Shi L."/>
            <person name="Shih D."/>
            <person name="Sparrow T."/>
            <person name="Spaulding J."/>
            <person name="Stalker J."/>
            <person name="Stange-Thomann N."/>
            <person name="Stavropoulos S."/>
            <person name="Stone C."/>
            <person name="Strader C."/>
            <person name="Tesfaye S."/>
            <person name="Thomson T."/>
            <person name="Thoulutsang Y."/>
            <person name="Thoulutsang D."/>
            <person name="Topham K."/>
            <person name="Topping I."/>
            <person name="Tsamla T."/>
            <person name="Vassiliev H."/>
            <person name="Vo A."/>
            <person name="Wangchuk T."/>
            <person name="Wangdi T."/>
            <person name="Weiand M."/>
            <person name="Wilkinson J."/>
            <person name="Wilson A."/>
            <person name="Yadav S."/>
            <person name="Young G."/>
            <person name="Yu Q."/>
            <person name="Zembek L."/>
            <person name="Zhong D."/>
            <person name="Zimmer A."/>
            <person name="Zwirko Z."/>
            <person name="Jaffe D.B."/>
            <person name="Alvarez P."/>
            <person name="Brockman W."/>
            <person name="Butler J."/>
            <person name="Chin C."/>
            <person name="Gnerre S."/>
            <person name="Grabherr M."/>
            <person name="Kleber M."/>
            <person name="Mauceli E."/>
            <person name="MacCallum I."/>
        </authorList>
    </citation>
    <scope>NUCLEOTIDE SEQUENCE [LARGE SCALE GENOMIC DNA]</scope>
    <source>
        <strain evidence="4">Tai18E2 / Tucson 14021-0261.01</strain>
    </source>
</reference>
<protein>
    <submittedName>
        <fullName evidence="3">Uncharacterized protein</fullName>
    </submittedName>
</protein>
<dbReference type="KEGG" id="dya:Dyak_GE21327"/>
<dbReference type="HOGENOM" id="CLU_714290_0_0_1"/>
<keyword evidence="1" id="KW-0175">Coiled coil</keyword>
<sequence length="387" mass="43907">MSDLSEFALDRHFASQLRNLQSYSKEHPVSQEDHDISQRWMPHFQEAKGLDKFARNCMLLMMFNQLRDLGHLSKPFTELENLSRSMDDLLNEYHGPMTAEEQQQPADGDTQDAETDVSNCGSGSSRLPREVPPTYAISLPEFESIKQANQDLLKEIDSLHSRTVETEKLFISKHKILENQIAGKSVAAKAELPQDSIHQACHAAIDLLKNWPGESVRLNFLATCLEPLLRNDVVTSLQISELDLSLENTLNGMVLQACSRREESVRMLYNAIMVHDKDDLKKKEDKLRRLQESTMLERQRLRALSEDLKRREDLIWRFQAVATLAISGRPSDEQRSPSSSTCESCQKEKAIGKGLIDPISRNSKSGKPKSFVDLEKLSDVLSDLSTE</sequence>
<dbReference type="eggNOG" id="ENOG502T93K">
    <property type="taxonomic scope" value="Eukaryota"/>
</dbReference>
<evidence type="ECO:0000313" key="3">
    <source>
        <dbReference type="EMBL" id="EDW93212.1"/>
    </source>
</evidence>
<evidence type="ECO:0000256" key="1">
    <source>
        <dbReference type="SAM" id="Coils"/>
    </source>
</evidence>
<name>B4PGJ4_DROYA</name>
<evidence type="ECO:0000313" key="4">
    <source>
        <dbReference type="Proteomes" id="UP000002282"/>
    </source>
</evidence>
<dbReference type="EMBL" id="CM000159">
    <property type="protein sequence ID" value="EDW93212.1"/>
    <property type="molecule type" value="Genomic_DNA"/>
</dbReference>
<gene>
    <name evidence="3" type="primary">Dyak\GE21327</name>
    <name evidence="3" type="synonym">dyak_GLEANR_5095</name>
    <name evidence="3" type="synonym">GE21327</name>
    <name evidence="3" type="ORF">Dyak_GE21327</name>
</gene>
<dbReference type="Proteomes" id="UP000002282">
    <property type="component" value="Chromosome 3L"/>
</dbReference>
<keyword evidence="4" id="KW-1185">Reference proteome</keyword>
<feature type="region of interest" description="Disordered" evidence="2">
    <location>
        <begin position="100"/>
        <end position="130"/>
    </location>
</feature>
<dbReference type="AlphaFoldDB" id="B4PGJ4"/>
<organism evidence="3 4">
    <name type="scientific">Drosophila yakuba</name>
    <name type="common">Fruit fly</name>
    <dbReference type="NCBI Taxonomy" id="7245"/>
    <lineage>
        <taxon>Eukaryota</taxon>
        <taxon>Metazoa</taxon>
        <taxon>Ecdysozoa</taxon>
        <taxon>Arthropoda</taxon>
        <taxon>Hexapoda</taxon>
        <taxon>Insecta</taxon>
        <taxon>Pterygota</taxon>
        <taxon>Neoptera</taxon>
        <taxon>Endopterygota</taxon>
        <taxon>Diptera</taxon>
        <taxon>Brachycera</taxon>
        <taxon>Muscomorpha</taxon>
        <taxon>Ephydroidea</taxon>
        <taxon>Drosophilidae</taxon>
        <taxon>Drosophila</taxon>
        <taxon>Sophophora</taxon>
    </lineage>
</organism>
<dbReference type="OMA" id="DKFARNC"/>
<feature type="compositionally biased region" description="Polar residues" evidence="2">
    <location>
        <begin position="116"/>
        <end position="125"/>
    </location>
</feature>
<reference evidence="3 4" key="2">
    <citation type="journal article" date="2007" name="PLoS Biol.">
        <title>Principles of genome evolution in the Drosophila melanogaster species group.</title>
        <authorList>
            <person name="Ranz J.M."/>
            <person name="Maurin D."/>
            <person name="Chan Y.S."/>
            <person name="von Grotthuss M."/>
            <person name="Hillier L.W."/>
            <person name="Roote J."/>
            <person name="Ashburner M."/>
            <person name="Bergman C.M."/>
        </authorList>
    </citation>
    <scope>NUCLEOTIDE SEQUENCE [LARGE SCALE GENOMIC DNA]</scope>
    <source>
        <strain evidence="4">Tai18E2 / Tucson 14021-0261.01</strain>
    </source>
</reference>
<proteinExistence type="predicted"/>
<evidence type="ECO:0000256" key="2">
    <source>
        <dbReference type="SAM" id="MobiDB-lite"/>
    </source>
</evidence>
<dbReference type="PhylomeDB" id="B4PGJ4"/>
<accession>B4PGJ4</accession>
<feature type="coiled-coil region" evidence="1">
    <location>
        <begin position="273"/>
        <end position="300"/>
    </location>
</feature>
<dbReference type="OrthoDB" id="7850102at2759"/>